<dbReference type="Pfam" id="PF00005">
    <property type="entry name" value="ABC_tran"/>
    <property type="match status" value="1"/>
</dbReference>
<sequence>MSGRSSRIAVVVEDRCRPNKCGQECRRRCPVNATGRQCIQVTPSSKVSLISEDMCIGCGICVKVCPFNAIQIINLPRELDKETTHRYGPNSFKLHRLPVPRPGQCLGLVGTNGIGKSTTLNILAGKLKPNLGKFTDPPNWDDILRHFRGSELQKYFTRLLEDKMKAIIKPQYLDHIPKSVDGKVGDLLNKKDERQVKDKLCDILELKQVMDRNVTDLSGGELQRFAIAARAMENADVYMFDEPSCYLDVKQRLKAAQVIRSLLQPKNYVIVVEHDLSILDYLSDYICCLYGSPGAYGVVTLPSSVREGINIFLNGFIPSENMRFREEKLTFRVTESAEITEGETYQSYKYPTMVKTRSGFRLSVVKGSFNDSQIIVLLGENGQVKPDNADGEEANMPSYTVSYKPQELISKISSTIANLSGGELQRIALCLCLGKPADIYLIDEPSAHLDSEQRLLAAKVIKRFILHEKKTAFVVEHDFIMATYLADKVVVFEGKPSVDCTANVPEPLASGMNRFLSVKFRFPFPFSPTIISTKKKRIT</sequence>
<evidence type="ECO:0000259" key="4">
    <source>
        <dbReference type="PROSITE" id="PS51379"/>
    </source>
</evidence>
<keyword evidence="6" id="KW-1185">Reference proteome</keyword>
<dbReference type="CDD" id="cd03236">
    <property type="entry name" value="ABC_RNaseL_inhibitor_domain1"/>
    <property type="match status" value="1"/>
</dbReference>
<comment type="caution">
    <text evidence="5">The sequence shown here is derived from an EMBL/GenBank/DDBJ whole genome shotgun (WGS) entry which is preliminary data.</text>
</comment>
<evidence type="ECO:0000259" key="3">
    <source>
        <dbReference type="PROSITE" id="PS50893"/>
    </source>
</evidence>
<dbReference type="Proteomes" id="UP000095767">
    <property type="component" value="Unassembled WGS sequence"/>
</dbReference>
<protein>
    <submittedName>
        <fullName evidence="5">ABC transporter E family member 2</fullName>
    </submittedName>
</protein>
<dbReference type="InterPro" id="IPR017871">
    <property type="entry name" value="ABC_transporter-like_CS"/>
</dbReference>
<gene>
    <name evidence="5" type="ORF">BAE44_0012578</name>
</gene>
<dbReference type="PROSITE" id="PS50893">
    <property type="entry name" value="ABC_TRANSPORTER_2"/>
    <property type="match status" value="1"/>
</dbReference>
<dbReference type="Gene3D" id="3.40.50.300">
    <property type="entry name" value="P-loop containing nucleotide triphosphate hydrolases"/>
    <property type="match status" value="2"/>
</dbReference>
<dbReference type="InterPro" id="IPR003439">
    <property type="entry name" value="ABC_transporter-like_ATP-bd"/>
</dbReference>
<dbReference type="EMBL" id="LWDX02034664">
    <property type="protein sequence ID" value="OEL26403.1"/>
    <property type="molecule type" value="Genomic_DNA"/>
</dbReference>
<dbReference type="AlphaFoldDB" id="A0A1E5VMP9"/>
<dbReference type="InterPro" id="IPR027417">
    <property type="entry name" value="P-loop_NTPase"/>
</dbReference>
<dbReference type="InterPro" id="IPR017896">
    <property type="entry name" value="4Fe4S_Fe-S-bd"/>
</dbReference>
<feature type="domain" description="ABC transporter" evidence="3">
    <location>
        <begin position="70"/>
        <end position="315"/>
    </location>
</feature>
<dbReference type="SMART" id="SM00382">
    <property type="entry name" value="AAA"/>
    <property type="match status" value="1"/>
</dbReference>
<dbReference type="FunFam" id="3.40.50.300:FF:000152">
    <property type="entry name" value="ATP-binding cassette, sub-family E, member 1"/>
    <property type="match status" value="1"/>
</dbReference>
<dbReference type="InterPro" id="IPR034348">
    <property type="entry name" value="RLI_dom_1"/>
</dbReference>
<dbReference type="PANTHER" id="PTHR19248">
    <property type="entry name" value="ATP-BINDING TRANSPORT PROTEIN-RELATED"/>
    <property type="match status" value="1"/>
</dbReference>
<name>A0A1E5VMP9_9POAL</name>
<evidence type="ECO:0000313" key="6">
    <source>
        <dbReference type="Proteomes" id="UP000095767"/>
    </source>
</evidence>
<dbReference type="STRING" id="888268.A0A1E5VMP9"/>
<feature type="domain" description="4Fe-4S ferredoxin-type" evidence="4">
    <location>
        <begin position="46"/>
        <end position="75"/>
    </location>
</feature>
<dbReference type="PROSITE" id="PS51379">
    <property type="entry name" value="4FE4S_FER_2"/>
    <property type="match status" value="1"/>
</dbReference>
<reference evidence="5 6" key="1">
    <citation type="submission" date="2016-09" db="EMBL/GenBank/DDBJ databases">
        <title>The draft genome of Dichanthelium oligosanthes: A C3 panicoid grass species.</title>
        <authorList>
            <person name="Studer A.J."/>
            <person name="Schnable J.C."/>
            <person name="Brutnell T.P."/>
        </authorList>
    </citation>
    <scope>NUCLEOTIDE SEQUENCE [LARGE SCALE GENOMIC DNA]</scope>
    <source>
        <strain evidence="6">cv. Kellogg 1175</strain>
        <tissue evidence="5">Leaf</tissue>
    </source>
</reference>
<keyword evidence="2" id="KW-0067">ATP-binding</keyword>
<dbReference type="InterPro" id="IPR013283">
    <property type="entry name" value="RLI1"/>
</dbReference>
<dbReference type="InterPro" id="IPR017900">
    <property type="entry name" value="4Fe4S_Fe_S_CS"/>
</dbReference>
<dbReference type="Pfam" id="PF00037">
    <property type="entry name" value="Fer4"/>
    <property type="match status" value="1"/>
</dbReference>
<dbReference type="InterPro" id="IPR003593">
    <property type="entry name" value="AAA+_ATPase"/>
</dbReference>
<evidence type="ECO:0000256" key="1">
    <source>
        <dbReference type="ARBA" id="ARBA00022741"/>
    </source>
</evidence>
<evidence type="ECO:0000256" key="2">
    <source>
        <dbReference type="ARBA" id="ARBA00022840"/>
    </source>
</evidence>
<evidence type="ECO:0000313" key="5">
    <source>
        <dbReference type="EMBL" id="OEL26403.1"/>
    </source>
</evidence>
<dbReference type="PROSITE" id="PS00211">
    <property type="entry name" value="ABC_TRANSPORTER_1"/>
    <property type="match status" value="1"/>
</dbReference>
<accession>A0A1E5VMP9</accession>
<dbReference type="GO" id="GO:0016887">
    <property type="term" value="F:ATP hydrolysis activity"/>
    <property type="evidence" value="ECO:0007669"/>
    <property type="project" value="InterPro"/>
</dbReference>
<dbReference type="Pfam" id="PF04068">
    <property type="entry name" value="Fer4_RLI"/>
    <property type="match status" value="1"/>
</dbReference>
<dbReference type="SUPFAM" id="SSF54862">
    <property type="entry name" value="4Fe-4S ferredoxins"/>
    <property type="match status" value="1"/>
</dbReference>
<dbReference type="SUPFAM" id="SSF52540">
    <property type="entry name" value="P-loop containing nucleoside triphosphate hydrolases"/>
    <property type="match status" value="2"/>
</dbReference>
<dbReference type="InterPro" id="IPR007209">
    <property type="entry name" value="RNaseL-inhib-like_metal-bd_dom"/>
</dbReference>
<organism evidence="5 6">
    <name type="scientific">Dichanthelium oligosanthes</name>
    <dbReference type="NCBI Taxonomy" id="888268"/>
    <lineage>
        <taxon>Eukaryota</taxon>
        <taxon>Viridiplantae</taxon>
        <taxon>Streptophyta</taxon>
        <taxon>Embryophyta</taxon>
        <taxon>Tracheophyta</taxon>
        <taxon>Spermatophyta</taxon>
        <taxon>Magnoliopsida</taxon>
        <taxon>Liliopsida</taxon>
        <taxon>Poales</taxon>
        <taxon>Poaceae</taxon>
        <taxon>PACMAD clade</taxon>
        <taxon>Panicoideae</taxon>
        <taxon>Panicodae</taxon>
        <taxon>Paniceae</taxon>
        <taxon>Dichantheliinae</taxon>
        <taxon>Dichanthelium</taxon>
    </lineage>
</organism>
<dbReference type="OrthoDB" id="6593433at2759"/>
<dbReference type="PRINTS" id="PR01868">
    <property type="entry name" value="ABCEFAMILY"/>
</dbReference>
<keyword evidence="1" id="KW-0547">Nucleotide-binding</keyword>
<dbReference type="NCBIfam" id="NF009945">
    <property type="entry name" value="PRK13409.1"/>
    <property type="match status" value="1"/>
</dbReference>
<dbReference type="GO" id="GO:0005524">
    <property type="term" value="F:ATP binding"/>
    <property type="evidence" value="ECO:0007669"/>
    <property type="project" value="UniProtKB-KW"/>
</dbReference>
<dbReference type="PROSITE" id="PS00198">
    <property type="entry name" value="4FE4S_FER_1"/>
    <property type="match status" value="1"/>
</dbReference>
<proteinExistence type="predicted"/>